<name>A0A7Y0DWP0_9PROT</name>
<dbReference type="EMBL" id="JABBNT010000001">
    <property type="protein sequence ID" value="NMM42888.1"/>
    <property type="molecule type" value="Genomic_DNA"/>
</dbReference>
<accession>A0A7Y0DWP0</accession>
<dbReference type="AlphaFoldDB" id="A0A7Y0DWP0"/>
<dbReference type="Proteomes" id="UP000539372">
    <property type="component" value="Unassembled WGS sequence"/>
</dbReference>
<reference evidence="2 3" key="1">
    <citation type="submission" date="2020-04" db="EMBL/GenBank/DDBJ databases">
        <title>Rhodospirillaceae bacterium KN72 isolated from deep sea.</title>
        <authorList>
            <person name="Zhang D.-C."/>
        </authorList>
    </citation>
    <scope>NUCLEOTIDE SEQUENCE [LARGE SCALE GENOMIC DNA]</scope>
    <source>
        <strain evidence="2 3">KN72</strain>
    </source>
</reference>
<dbReference type="InterPro" id="IPR038696">
    <property type="entry name" value="IalB_sf"/>
</dbReference>
<evidence type="ECO:0000313" key="2">
    <source>
        <dbReference type="EMBL" id="NMM42888.1"/>
    </source>
</evidence>
<gene>
    <name evidence="2" type="ORF">HH303_00255</name>
</gene>
<dbReference type="Gene3D" id="2.60.40.1880">
    <property type="entry name" value="Invasion associated locus B (IalB) protein"/>
    <property type="match status" value="1"/>
</dbReference>
<sequence length="178" mass="18648">MRLFLLKQRAGMVLSVVLTGIALTWVCNASVAAEPQPETVRETHGDWAIRCSAARPGDCYMVQLGYDAAGNPMAEFSLVRFGEGRQAAAGATIIVPLGTALPEGLALSVDGGEVRHYIFDVCTPAGCAANIALPDAQVAALKRGARANIAFVPIASPDRTVSVSISLSGFTKAYEALR</sequence>
<proteinExistence type="predicted"/>
<keyword evidence="3" id="KW-1185">Reference proteome</keyword>
<evidence type="ECO:0000256" key="1">
    <source>
        <dbReference type="SAM" id="SignalP"/>
    </source>
</evidence>
<dbReference type="RefSeq" id="WP_169623208.1">
    <property type="nucleotide sequence ID" value="NZ_JABBNT010000001.1"/>
</dbReference>
<dbReference type="Pfam" id="PF06776">
    <property type="entry name" value="IalB"/>
    <property type="match status" value="1"/>
</dbReference>
<dbReference type="InterPro" id="IPR010642">
    <property type="entry name" value="Invasion_prot_B"/>
</dbReference>
<keyword evidence="1" id="KW-0732">Signal</keyword>
<protein>
    <submittedName>
        <fullName evidence="2">Invasion associated locus B family protein</fullName>
    </submittedName>
</protein>
<organism evidence="2 3">
    <name type="scientific">Pacificispira spongiicola</name>
    <dbReference type="NCBI Taxonomy" id="2729598"/>
    <lineage>
        <taxon>Bacteria</taxon>
        <taxon>Pseudomonadati</taxon>
        <taxon>Pseudomonadota</taxon>
        <taxon>Alphaproteobacteria</taxon>
        <taxon>Rhodospirillales</taxon>
        <taxon>Rhodospirillaceae</taxon>
        <taxon>Pacificispira</taxon>
    </lineage>
</organism>
<feature type="signal peptide" evidence="1">
    <location>
        <begin position="1"/>
        <end position="29"/>
    </location>
</feature>
<evidence type="ECO:0000313" key="3">
    <source>
        <dbReference type="Proteomes" id="UP000539372"/>
    </source>
</evidence>
<comment type="caution">
    <text evidence="2">The sequence shown here is derived from an EMBL/GenBank/DDBJ whole genome shotgun (WGS) entry which is preliminary data.</text>
</comment>
<feature type="chain" id="PRO_5031534078" evidence="1">
    <location>
        <begin position="30"/>
        <end position="178"/>
    </location>
</feature>